<reference evidence="3" key="1">
    <citation type="journal article" date="2023" name="Mol. Phylogenet. Evol.">
        <title>Genome-scale phylogeny and comparative genomics of the fungal order Sordariales.</title>
        <authorList>
            <person name="Hensen N."/>
            <person name="Bonometti L."/>
            <person name="Westerberg I."/>
            <person name="Brannstrom I.O."/>
            <person name="Guillou S."/>
            <person name="Cros-Aarteil S."/>
            <person name="Calhoun S."/>
            <person name="Haridas S."/>
            <person name="Kuo A."/>
            <person name="Mondo S."/>
            <person name="Pangilinan J."/>
            <person name="Riley R."/>
            <person name="LaButti K."/>
            <person name="Andreopoulos B."/>
            <person name="Lipzen A."/>
            <person name="Chen C."/>
            <person name="Yan M."/>
            <person name="Daum C."/>
            <person name="Ng V."/>
            <person name="Clum A."/>
            <person name="Steindorff A."/>
            <person name="Ohm R.A."/>
            <person name="Martin F."/>
            <person name="Silar P."/>
            <person name="Natvig D.O."/>
            <person name="Lalanne C."/>
            <person name="Gautier V."/>
            <person name="Ament-Velasquez S.L."/>
            <person name="Kruys A."/>
            <person name="Hutchinson M.I."/>
            <person name="Powell A.J."/>
            <person name="Barry K."/>
            <person name="Miller A.N."/>
            <person name="Grigoriev I.V."/>
            <person name="Debuchy R."/>
            <person name="Gladieux P."/>
            <person name="Hiltunen Thoren M."/>
            <person name="Johannesson H."/>
        </authorList>
    </citation>
    <scope>NUCLEOTIDE SEQUENCE [LARGE SCALE GENOMIC DNA]</scope>
    <source>
        <strain evidence="3">CBS 284.82</strain>
    </source>
</reference>
<feature type="compositionally biased region" description="Basic and acidic residues" evidence="1">
    <location>
        <begin position="744"/>
        <end position="763"/>
    </location>
</feature>
<feature type="compositionally biased region" description="Basic and acidic residues" evidence="1">
    <location>
        <begin position="925"/>
        <end position="940"/>
    </location>
</feature>
<evidence type="ECO:0000313" key="3">
    <source>
        <dbReference type="Proteomes" id="UP001303115"/>
    </source>
</evidence>
<evidence type="ECO:0000256" key="1">
    <source>
        <dbReference type="SAM" id="MobiDB-lite"/>
    </source>
</evidence>
<sequence>MAVRYDAVDQADDGSSHADSPGHSPFPPDSASPLSPITLPVSSHATSTAAMASLASPPASSPLPDVALAEQTFTPLSMGTSDFFPSDNMGGKTTPAAVEADRLLLSTSRSMEQLRRNGNLSRSSSSKSTAAAAPASAGPTIVSAMVESFEALQAATSTATLGYELLRTKSAGQRPAGLVSPPSTLSPSPSPAPLAPGNALVLDAALTADGGLGAAALADKTTPVAAQDENTTVPLTAAATPNPDPSAPISNAAPAHDAPASPPSAVVASTTLIRPTPSASQPQQRRSRAVSTPIRPPIIRTSSNASLSLSHPAPDPNKLSQAGNFLGNIAALEATAERLSMTSSIEDAIREEHNELKRSESRRSSILRARAASTSDNGSVYGQSQLSVASRQNSILGINNAARSGGYSPGGFIMSPHHSMSAASGRLRSGSKASSIGMPAHIPENTDMAGALADLEHAQEFRFLPRHGPGKASTRSVASKMSLAQIAELEHPTALTQEALDEADRAAAAGETPVVEDNIRNSAHQFIEAEFEFANGADDAMLGYGSHAEPTPRLQLHQPDQYQPYRPHNGGGDDRPTTSGSGATYDQAQAAFGDFDGVHCDPDAGDLALLPEPERREPPLRSRATLAPRPATYFDPATGQHMMFYPAPVPAMLNLPPKLSKKPKAPARASALPKASHESRIWLPDPTEGLRRSNDDAPFMGSLLGESSASTDAASQPSGMELERLNYLAHARHPSEASTIHPPLEQRDLRRPQRLTDADDRTSRPIAVDGMPPQLRASAFFDLPAETPKIEVKDGSAMNTLDSLLDASAAAPVSAFTDHVFAGKLGAEIYGPEKKKKKVKKSSTAPALAPTPAPEEKAKRKTLVKRNSSSNLLEPGAEDKPKRNKLVKRNSSGNLLDPNEEKKRASRFSLFGPKRADDESDDDAGDRPRSARRSLDDDAQSRGSASPNQLAPDADEETETESEEEGPVYQGPPTTLLAELQLRKQQNKLRTRPAHHVYTEGMRSTLLELDAVAEVERKARHGKRITLAWEDPAAVPRPEEEEDDEVPLGMLFAAKAATPGANRSTMDISALMSEVHRPLGLMERREIEENEPLSRRRDRLQGRVGELPSSLTVLQNRMSHMPPTPGMGMGMRLGLPQAAGSRAGSRAGSMLGSRPGSAAGKPGDGSEPEVEGETLAARKARLAAENPLPRARPVSSAFSAELLREFGPDEEEAQKNKAAAANLAAHSRTASRDVDANADADANGGGPVPEEEETLGQRRRRLQREREAREREMAFSSLTRAATPLGMNPTPPGVVNTNTIRAVRPPQMGMADVLGAHPTAGQPVLMTMDPRERERVRREAEAARYQRDAEVKMAALRAQMPTSLTAPAVGGRSGGYLGGRFNDGGGGTGVQSGLGGYAGQGGLLGGNHGMMGQQHQQQRASTLLGAQGMGVGGVGMGVGMGMGMGGYGGSTPNLGVYPNGVAASMSAAGYPMPMPMPMPMGDGGQGHMDMVERWRQGVMP</sequence>
<feature type="region of interest" description="Disordered" evidence="1">
    <location>
        <begin position="352"/>
        <end position="381"/>
    </location>
</feature>
<feature type="region of interest" description="Disordered" evidence="1">
    <location>
        <begin position="1210"/>
        <end position="1276"/>
    </location>
</feature>
<feature type="region of interest" description="Disordered" evidence="1">
    <location>
        <begin position="1"/>
        <end position="136"/>
    </location>
</feature>
<evidence type="ECO:0000313" key="2">
    <source>
        <dbReference type="EMBL" id="KAK4032043.1"/>
    </source>
</evidence>
<gene>
    <name evidence="2" type="ORF">C8A01DRAFT_20836</name>
</gene>
<keyword evidence="3" id="KW-1185">Reference proteome</keyword>
<feature type="compositionally biased region" description="Polar residues" evidence="1">
    <location>
        <begin position="270"/>
        <end position="284"/>
    </location>
</feature>
<feature type="region of interest" description="Disordered" evidence="1">
    <location>
        <begin position="173"/>
        <end position="193"/>
    </location>
</feature>
<organism evidence="2 3">
    <name type="scientific">Parachaetomium inaequale</name>
    <dbReference type="NCBI Taxonomy" id="2588326"/>
    <lineage>
        <taxon>Eukaryota</taxon>
        <taxon>Fungi</taxon>
        <taxon>Dikarya</taxon>
        <taxon>Ascomycota</taxon>
        <taxon>Pezizomycotina</taxon>
        <taxon>Sordariomycetes</taxon>
        <taxon>Sordariomycetidae</taxon>
        <taxon>Sordariales</taxon>
        <taxon>Chaetomiaceae</taxon>
        <taxon>Parachaetomium</taxon>
    </lineage>
</organism>
<protein>
    <submittedName>
        <fullName evidence="2">Uncharacterized protein</fullName>
    </submittedName>
</protein>
<dbReference type="EMBL" id="MU854658">
    <property type="protein sequence ID" value="KAK4032043.1"/>
    <property type="molecule type" value="Genomic_DNA"/>
</dbReference>
<feature type="compositionally biased region" description="Low complexity" evidence="1">
    <location>
        <begin position="364"/>
        <end position="375"/>
    </location>
</feature>
<accession>A0AAN6P5B4</accession>
<feature type="compositionally biased region" description="Acidic residues" evidence="1">
    <location>
        <begin position="953"/>
        <end position="966"/>
    </location>
</feature>
<feature type="region of interest" description="Disordered" evidence="1">
    <location>
        <begin position="659"/>
        <end position="714"/>
    </location>
</feature>
<feature type="compositionally biased region" description="Low complexity" evidence="1">
    <location>
        <begin position="121"/>
        <end position="136"/>
    </location>
</feature>
<feature type="region of interest" description="Disordered" evidence="1">
    <location>
        <begin position="418"/>
        <end position="438"/>
    </location>
</feature>
<comment type="caution">
    <text evidence="2">The sequence shown here is derived from an EMBL/GenBank/DDBJ whole genome shotgun (WGS) entry which is preliminary data.</text>
</comment>
<feature type="compositionally biased region" description="Low complexity" evidence="1">
    <location>
        <begin position="42"/>
        <end position="69"/>
    </location>
</feature>
<feature type="region of interest" description="Disordered" evidence="1">
    <location>
        <begin position="735"/>
        <end position="770"/>
    </location>
</feature>
<feature type="compositionally biased region" description="Polar residues" evidence="1">
    <location>
        <begin position="705"/>
        <end position="714"/>
    </location>
</feature>
<feature type="compositionally biased region" description="Polar residues" evidence="1">
    <location>
        <begin position="105"/>
        <end position="120"/>
    </location>
</feature>
<feature type="region of interest" description="Disordered" evidence="1">
    <location>
        <begin position="833"/>
        <end position="975"/>
    </location>
</feature>
<name>A0AAN6P5B4_9PEZI</name>
<proteinExistence type="predicted"/>
<feature type="region of interest" description="Disordered" evidence="1">
    <location>
        <begin position="543"/>
        <end position="583"/>
    </location>
</feature>
<feature type="compositionally biased region" description="Basic and acidic residues" evidence="1">
    <location>
        <begin position="352"/>
        <end position="363"/>
    </location>
</feature>
<feature type="compositionally biased region" description="Polar residues" evidence="1">
    <location>
        <begin position="300"/>
        <end position="309"/>
    </location>
</feature>
<feature type="region of interest" description="Disordered" evidence="1">
    <location>
        <begin position="235"/>
        <end position="320"/>
    </location>
</feature>
<feature type="compositionally biased region" description="Polar residues" evidence="1">
    <location>
        <begin position="71"/>
        <end position="80"/>
    </location>
</feature>
<dbReference type="Proteomes" id="UP001303115">
    <property type="component" value="Unassembled WGS sequence"/>
</dbReference>
<feature type="compositionally biased region" description="Low complexity" evidence="1">
    <location>
        <begin position="1216"/>
        <end position="1225"/>
    </location>
</feature>
<feature type="compositionally biased region" description="Low complexity" evidence="1">
    <location>
        <begin position="1135"/>
        <end position="1154"/>
    </location>
</feature>
<feature type="region of interest" description="Disordered" evidence="1">
    <location>
        <begin position="1135"/>
        <end position="1174"/>
    </location>
</feature>
<feature type="compositionally biased region" description="Basic and acidic residues" evidence="1">
    <location>
        <begin position="1264"/>
        <end position="1273"/>
    </location>
</feature>
<feature type="compositionally biased region" description="Low complexity" evidence="1">
    <location>
        <begin position="250"/>
        <end position="269"/>
    </location>
</feature>